<dbReference type="InterPro" id="IPR007412">
    <property type="entry name" value="FlgM"/>
</dbReference>
<accession>A0ABT9XVH0</accession>
<keyword evidence="4" id="KW-1005">Bacterial flagellum biogenesis</keyword>
<keyword evidence="8" id="KW-0969">Cilium</keyword>
<evidence type="ECO:0000256" key="1">
    <source>
        <dbReference type="ARBA" id="ARBA00005322"/>
    </source>
</evidence>
<keyword evidence="6" id="KW-0804">Transcription</keyword>
<sequence length="86" mass="9920">MRINDVKYGLYMYQNQTNRTKPNASKPSNADTVTISSKGLEISQALKSDQVERQNKIEKLKQQIADGTYHVDSQQIANKMLDFWKK</sequence>
<evidence type="ECO:0000256" key="6">
    <source>
        <dbReference type="ARBA" id="ARBA00023163"/>
    </source>
</evidence>
<evidence type="ECO:0000256" key="3">
    <source>
        <dbReference type="ARBA" id="ARBA00022491"/>
    </source>
</evidence>
<dbReference type="Proteomes" id="UP001224122">
    <property type="component" value="Unassembled WGS sequence"/>
</dbReference>
<keyword evidence="3" id="KW-0678">Repressor</keyword>
<proteinExistence type="inferred from homology"/>
<reference evidence="8 9" key="1">
    <citation type="submission" date="2023-07" db="EMBL/GenBank/DDBJ databases">
        <title>Genomic Encyclopedia of Type Strains, Phase IV (KMG-IV): sequencing the most valuable type-strain genomes for metagenomic binning, comparative biology and taxonomic classification.</title>
        <authorList>
            <person name="Goeker M."/>
        </authorList>
    </citation>
    <scope>NUCLEOTIDE SEQUENCE [LARGE SCALE GENOMIC DNA]</scope>
    <source>
        <strain evidence="8 9">DSM 27594</strain>
    </source>
</reference>
<dbReference type="InterPro" id="IPR031316">
    <property type="entry name" value="FlgM_C"/>
</dbReference>
<comment type="caution">
    <text evidence="8">The sequence shown here is derived from an EMBL/GenBank/DDBJ whole genome shotgun (WGS) entry which is preliminary data.</text>
</comment>
<feature type="domain" description="Anti-sigma-28 factor FlgM C-terminal" evidence="7">
    <location>
        <begin position="31"/>
        <end position="82"/>
    </location>
</feature>
<dbReference type="Pfam" id="PF04316">
    <property type="entry name" value="FlgM"/>
    <property type="match status" value="1"/>
</dbReference>
<evidence type="ECO:0000259" key="7">
    <source>
        <dbReference type="Pfam" id="PF04316"/>
    </source>
</evidence>
<dbReference type="SUPFAM" id="SSF101498">
    <property type="entry name" value="Anti-sigma factor FlgM"/>
    <property type="match status" value="1"/>
</dbReference>
<comment type="similarity">
    <text evidence="1">Belongs to the FlgM family.</text>
</comment>
<keyword evidence="8" id="KW-0282">Flagellum</keyword>
<evidence type="ECO:0000313" key="8">
    <source>
        <dbReference type="EMBL" id="MDQ0199568.1"/>
    </source>
</evidence>
<keyword evidence="8" id="KW-0966">Cell projection</keyword>
<dbReference type="InterPro" id="IPR035890">
    <property type="entry name" value="Anti-sigma-28_factor_FlgM_sf"/>
</dbReference>
<dbReference type="NCBIfam" id="TIGR03824">
    <property type="entry name" value="FlgM_jcvi"/>
    <property type="match status" value="1"/>
</dbReference>
<gene>
    <name evidence="8" type="ORF">J2S10_002750</name>
</gene>
<evidence type="ECO:0000313" key="9">
    <source>
        <dbReference type="Proteomes" id="UP001224122"/>
    </source>
</evidence>
<organism evidence="8 9">
    <name type="scientific">Neobacillus ginsengisoli</name>
    <dbReference type="NCBI Taxonomy" id="904295"/>
    <lineage>
        <taxon>Bacteria</taxon>
        <taxon>Bacillati</taxon>
        <taxon>Bacillota</taxon>
        <taxon>Bacilli</taxon>
        <taxon>Bacillales</taxon>
        <taxon>Bacillaceae</taxon>
        <taxon>Neobacillus</taxon>
    </lineage>
</organism>
<protein>
    <recommendedName>
        <fullName evidence="2">Negative regulator of flagellin synthesis</fullName>
    </recommendedName>
</protein>
<evidence type="ECO:0000256" key="4">
    <source>
        <dbReference type="ARBA" id="ARBA00022795"/>
    </source>
</evidence>
<dbReference type="RefSeq" id="WP_307408610.1">
    <property type="nucleotide sequence ID" value="NZ_JAUSTW010000004.1"/>
</dbReference>
<evidence type="ECO:0000256" key="5">
    <source>
        <dbReference type="ARBA" id="ARBA00023015"/>
    </source>
</evidence>
<dbReference type="EMBL" id="JAUSTW010000004">
    <property type="protein sequence ID" value="MDQ0199568.1"/>
    <property type="molecule type" value="Genomic_DNA"/>
</dbReference>
<keyword evidence="5" id="KW-0805">Transcription regulation</keyword>
<keyword evidence="9" id="KW-1185">Reference proteome</keyword>
<name>A0ABT9XVH0_9BACI</name>
<evidence type="ECO:0000256" key="2">
    <source>
        <dbReference type="ARBA" id="ARBA00017823"/>
    </source>
</evidence>